<dbReference type="AlphaFoldDB" id="A0A8K0H1H7"/>
<dbReference type="SMART" id="SM00612">
    <property type="entry name" value="Kelch"/>
    <property type="match status" value="2"/>
</dbReference>
<dbReference type="Gene3D" id="2.120.10.80">
    <property type="entry name" value="Kelch-type beta propeller"/>
    <property type="match status" value="1"/>
</dbReference>
<dbReference type="Proteomes" id="UP000796880">
    <property type="component" value="Unassembled WGS sequence"/>
</dbReference>
<evidence type="ECO:0000313" key="2">
    <source>
        <dbReference type="EMBL" id="KAF3443865.1"/>
    </source>
</evidence>
<dbReference type="PANTHER" id="PTHR47365">
    <property type="entry name" value="PLANT PROTEIN, PUTATIVE-RELATED"/>
    <property type="match status" value="1"/>
</dbReference>
<proteinExistence type="predicted"/>
<name>A0A8K0H1H7_9ROSA</name>
<comment type="caution">
    <text evidence="2">The sequence shown here is derived from an EMBL/GenBank/DDBJ whole genome shotgun (WGS) entry which is preliminary data.</text>
</comment>
<feature type="domain" description="FKB95-like N-terminal Kelch" evidence="1">
    <location>
        <begin position="45"/>
        <end position="265"/>
    </location>
</feature>
<dbReference type="InterPro" id="IPR015915">
    <property type="entry name" value="Kelch-typ_b-propeller"/>
</dbReference>
<sequence length="359" mass="40189">MASPQNPYSGSQIYMSFCAKELLSPNTTVSNWIDSYDPSNNAWCRHLTSIPELPQNHVLKSFSMVTIADNIYVIGGRLCHKMVSGDNTVEVEVETRLSVLCYNVRNDVWSKCSPMRAPRFDFACTVCNGKIYVAGGKTILRSARGVSSAEVYDPALDQWEALPSMNAARYKCVAVTWRGKVHVVGGFAGRSGDSWYTKERSSAEVYDSESEKWDLIVGMWQLDVPPNQIVAVDDTLFSSGDCLNAWKGHLEAYDRKLNIWNVVDRSNRQNLSHPIATSGDTVGNWGLVERIYLTLAAIGTHLYFLTGYKNPAEKSKLTSVVHVFDTSEKRRGFGWRSFEPTEEEEEKELCSHCGVAKIN</sequence>
<gene>
    <name evidence="2" type="ORF">FNV43_RR13555</name>
</gene>
<evidence type="ECO:0000313" key="3">
    <source>
        <dbReference type="Proteomes" id="UP000796880"/>
    </source>
</evidence>
<dbReference type="InterPro" id="IPR006652">
    <property type="entry name" value="Kelch_1"/>
</dbReference>
<dbReference type="InterPro" id="IPR057499">
    <property type="entry name" value="Kelch_FKB95"/>
</dbReference>
<reference evidence="2" key="1">
    <citation type="submission" date="2020-03" db="EMBL/GenBank/DDBJ databases">
        <title>A high-quality chromosome-level genome assembly of a woody plant with both climbing and erect habits, Rhamnella rubrinervis.</title>
        <authorList>
            <person name="Lu Z."/>
            <person name="Yang Y."/>
            <person name="Zhu X."/>
            <person name="Sun Y."/>
        </authorList>
    </citation>
    <scope>NUCLEOTIDE SEQUENCE</scope>
    <source>
        <strain evidence="2">BYM</strain>
        <tissue evidence="2">Leaf</tissue>
    </source>
</reference>
<organism evidence="2 3">
    <name type="scientific">Rhamnella rubrinervis</name>
    <dbReference type="NCBI Taxonomy" id="2594499"/>
    <lineage>
        <taxon>Eukaryota</taxon>
        <taxon>Viridiplantae</taxon>
        <taxon>Streptophyta</taxon>
        <taxon>Embryophyta</taxon>
        <taxon>Tracheophyta</taxon>
        <taxon>Spermatophyta</taxon>
        <taxon>Magnoliopsida</taxon>
        <taxon>eudicotyledons</taxon>
        <taxon>Gunneridae</taxon>
        <taxon>Pentapetalae</taxon>
        <taxon>rosids</taxon>
        <taxon>fabids</taxon>
        <taxon>Rosales</taxon>
        <taxon>Rhamnaceae</taxon>
        <taxon>rhamnoid group</taxon>
        <taxon>Rhamneae</taxon>
        <taxon>Rhamnella</taxon>
    </lineage>
</organism>
<accession>A0A8K0H1H7</accession>
<dbReference type="SUPFAM" id="SSF117281">
    <property type="entry name" value="Kelch motif"/>
    <property type="match status" value="1"/>
</dbReference>
<dbReference type="OrthoDB" id="45365at2759"/>
<evidence type="ECO:0000259" key="1">
    <source>
        <dbReference type="Pfam" id="PF25210"/>
    </source>
</evidence>
<dbReference type="Pfam" id="PF25210">
    <property type="entry name" value="Kelch_FKB95"/>
    <property type="match status" value="1"/>
</dbReference>
<protein>
    <recommendedName>
        <fullName evidence="1">FKB95-like N-terminal Kelch domain-containing protein</fullName>
    </recommendedName>
</protein>
<dbReference type="PANTHER" id="PTHR47365:SF2">
    <property type="entry name" value="KELCH-LIKE PROTEIN 23"/>
    <property type="match status" value="1"/>
</dbReference>
<keyword evidence="3" id="KW-1185">Reference proteome</keyword>
<dbReference type="EMBL" id="VOIH02000006">
    <property type="protein sequence ID" value="KAF3443865.1"/>
    <property type="molecule type" value="Genomic_DNA"/>
</dbReference>